<feature type="compositionally biased region" description="Basic and acidic residues" evidence="2">
    <location>
        <begin position="1324"/>
        <end position="1342"/>
    </location>
</feature>
<keyword evidence="1" id="KW-0862">Zinc</keyword>
<feature type="region of interest" description="Disordered" evidence="2">
    <location>
        <begin position="200"/>
        <end position="233"/>
    </location>
</feature>
<evidence type="ECO:0000256" key="1">
    <source>
        <dbReference type="PROSITE-ProRule" id="PRU00042"/>
    </source>
</evidence>
<feature type="compositionally biased region" description="Polar residues" evidence="2">
    <location>
        <begin position="1805"/>
        <end position="1814"/>
    </location>
</feature>
<dbReference type="SMART" id="SM00355">
    <property type="entry name" value="ZnF_C2H2"/>
    <property type="match status" value="8"/>
</dbReference>
<feature type="compositionally biased region" description="Polar residues" evidence="2">
    <location>
        <begin position="2779"/>
        <end position="2789"/>
    </location>
</feature>
<feature type="region of interest" description="Disordered" evidence="2">
    <location>
        <begin position="1"/>
        <end position="175"/>
    </location>
</feature>
<evidence type="ECO:0000256" key="2">
    <source>
        <dbReference type="SAM" id="MobiDB-lite"/>
    </source>
</evidence>
<keyword evidence="1" id="KW-0863">Zinc-finger</keyword>
<feature type="region of interest" description="Disordered" evidence="2">
    <location>
        <begin position="2140"/>
        <end position="2161"/>
    </location>
</feature>
<feature type="region of interest" description="Disordered" evidence="2">
    <location>
        <begin position="1833"/>
        <end position="1871"/>
    </location>
</feature>
<dbReference type="InterPro" id="IPR036236">
    <property type="entry name" value="Znf_C2H2_sf"/>
</dbReference>
<sequence>MAGESQHKHAVKQLDAESTLRDERPKLEQHKDKTTKEFSEHFSNSSTEARPSRRLTADKAEKERDVTQQREAVIRPQQAGKIDFSSLQHRTKFASDRPWPSSKASPQSPSGKGRSREKGRRAGKSERGSPQQLYRLSITHPRSNPTIGIAYPQQKVSSPKKLEPSRGPVSGSFRFHVPSLPEREAELQQDELNYNRCFQESSQGTTSQNYTSQPPAHQQQQQQSASMENNSAPAGNQLLLTDFQISGSNTWQTSDRTFSGANFGQKSTSLTDNNKSNAFVSGPFQYGYHMLEESASDAFSCEQSAPSQDFTDSLSTAHASHSFPFGSGQRQSVGQSSTQFSNEPPFVPAVGSSIQCPSLSEDSASSDSSGSSSQQSEQGKAGMPECKDAVGQTDASGSKRNCHTKDTAANQRTLLQGSVHYARSLTQAPGTQMHFPNKKFNNNSTNNMHRGSVTFDKNMNNKIVSRLPHNWDSSNKTYQSNDQNAQYNEINDKFQFQNQPVQDQRSNSKNSRMPWQQIRPNTAMHNQNRIELSRQISNQKLAYMVSPTDWQEDNKSHKQASLKNSNTTFHNSRQEPIKHNTSAVSTFKVEMSQVCESKNKTVYFGLNQPITTAPARNYSYPPLQVPPVGLMMVSPYESPLPSPVHNPASSSTCSSLSPASTSPVNFSSEDSQMSKPAPPHPYYHPTPAKSSSDHLSTHPHQFHSTDRALSYTAERNKDNMMSYLPNNVHTKSPMDINKSYIDSFGVEHHQPPPSYSAHQLATSLATANLDQLDVLLTCKQCDQNFNNLASFLGHKQYCSQHAFAQNELKEISKIDENKKFNTEPVKSVSACSNMSLSRCPSELHLSLLGLNKNGELIPDSEAKAENKDDSLKLNLFTGSGNLPVSLPELEMEDAKLDSLITEALNGMGYQSDNAEIDSSFIDAFGDDELNNVKTTSTKQSLKTKECEKKSKPKAESDRSFTQGKYFYDSDEESPDSEKQYTECKVEKISLNLEQDEKINIKKEVSHKNSRGASREKAREQEDKAKETQKVCKSESKNSQRLVLSSKFSERCEVKGFQENGSVPSSQVSLSPTSKTAVKESKRKNTAGGSWSKELIHKIVQQKNKLHKLHVKGTKNLQFSLVMERLTPTVQNPAFGEYDYVSDTDDECEPVKIASQGRLNQSSRCKYTYTKECKWRARSDRDQAAWRHESKECFEVKKSEELSLFPEKSKLKRRSSRSSTSSDLSTSVSDSTSSPKSNDRADSDCEKKTIVKRKEPQEQRTYERSSPYKLCKESSKLALTFTKSVKKFNSEKAIASEKKEVAESPKKCQSQVADTPKAADATTKSVERRKSSPSKSKEKHVSQIKESQSSVGKNSQNETVNVCAAQEDKQCNKPLLHSDSHSLSINKKADSNAEKSRKSKKGGEPGVTPSDLSKSGAFEKQNDTTLKEPITLVNDLDTHKASSLCSSLMDSVCLSPAEPQDTLIQKDTLHLMPYSLEQEQSLIKSPLSFDTSSMFGELAGFDGGIYSDMPMQKEAFHTIENTTDKKEEFVSTFSPFLEQRDWHMIVSPVLPDEISQYKAERSCEKKADYNHVSLSLPEKIMDYGGNLNNSVSDDELEIKRIVNELENQLQTTKLESPPLLVQNSPKPLQMSKFSPLRLSDESENDSSSLDMSCPVEAINAPTVSLPSEHYTESALPWSSPFQFELIGGHASPHTPLRSEAVVLEPLTEKENNGLSLITTAAEEEKVERDVPAETKEDALEQRRYAENLMKSLEVISDSIFKEEAIITEGKEPSVTSLMSQQHQEIECQTTDAFETEDQSEKEAITRQENILSPPNINERKDEIEFILNESHSSLSESNDPVVCGIKPISSEADMPTENNSRQEAEDKVLSKDCINENSDSIKADDGPREVTLDPYVAEEAHGSSSTEENGQLLKSPCVSPEHLSMRHEDAEAVKGIIGQCEDSPLTPALLNVPVDTGHKEESVTQILIEQSNVEDTISAHIAPNNNEYSQCMAKDNFSNLESDMSLELITTYKPCSPILAETNEENIDQCSPFPSAQTTATDNLLILSSTESLMDTDCSKVNPFNDPLPHDSQLQFDSIQKQEILNVQDIKEQLPVDFMASRQNSPCREIEDNHCLFMHVTQPGISLLSTSNQAHVTQCDNEEDLQASTSSNQPVEMKSPLDKDDNHSELLAAAADIEYSKISPPHPDLGEIIECKISKASVPSPLSITGPEVSGESESLEKTNQMYDLKLSPLNYSSISDDPPKLHQYDYIPISPVQPSDDNTHQREDIELNNNSAQIFNNKPVLTPELTSSHNSVPINESEQLTCFSLDVPAESISLASELKSHLEDCHDTAESIMTESDKANSNAVSTEDSTLLQNISDGPPTPKTACESEIQPLSEPSDKQPTIETGQGSTIPKQETEQKAQNAQQGKVVCEICFMCFRTVPGLKRHKAMKHSIRAEKLQNLASSQQGSLLIYDSIEKAHKDDSLASLDATSETIVMAKAEETGLVLEEMQNETIKVVDEQSQKEQNAESNIATEPFSDQLLNILKTNILQAITPEFQNNALQARSKSPEDREHRTEQTASVMEVSLNVLQSVLKLHLHQLQKRRNCQARPLKKRIWRREANTRKCGNGIKSEDKNDPNDKCDEPSQPKMNSPDINTDLKALFDDDNTFSQLFPRDEEAKRKKCPRVYTKRNKKQKNDQNQTTSNAEQLVEGQTEQTASAFTDNPTTHCQYETISIDDAIMLNMCHNSALKADDPAETDSKQNQEDNIEEMGSCVSNGLESATDKSSVSFNELNAKSAVTSDTSTCKAEEEQTEPSTPPPLPTDSIEAKLTENTQTLPSIDIQNNNTTFQLPIPSSCRSPAEVEKKEDDKASKHQERRGRKRQDGSIKVKDKQYKCKVCFSWFLTLGELNFHKLSHNPSPPPTCYMCVQRKFSSREQLRDHLWEKHAKNKSGIWTCGMCLKEISDVWMYNEHLREHATQFARRDGVKNFITSIMQHRPSKVSRESSKAQKETEKNTASESASEEPKVHKIKSSSGSSGRPSIMTPLEVLHKVDTPKNVEIHPNCKDPSRDCHHCGKQFPKPFKLQRHLVVHNLERIFLCHKCPVSYQEAQELKEHLKREHEEADEQDSKHTTLYTCELCADVMHVIKKSFICSACNYTFSKKEQFDRHMEKHLQGGNKIFKFRGVLRPVKTSITADNKCDSPASKKRRLLSDSLPENSSDSGIASVSPLHQNSEPSKSCVSMADDSTQTTVNEYSHDTGSNVKTEDEAEENVTNSKTQEQAMHQLATNNSEQQREEEQRPKALKTSSSETKKQCVGASIEAENKETRFKTSDHSKSSSITQPRVSISPHNEEKEPQKLQKKRKEIKSSHSSQRVSFPATQENLDIASQAKKKFDRANL</sequence>
<feature type="region of interest" description="Disordered" evidence="2">
    <location>
        <begin position="2779"/>
        <end position="2869"/>
    </location>
</feature>
<feature type="compositionally biased region" description="Polar residues" evidence="2">
    <location>
        <begin position="664"/>
        <end position="674"/>
    </location>
</feature>
<evidence type="ECO:0000259" key="3">
    <source>
        <dbReference type="PROSITE" id="PS50157"/>
    </source>
</evidence>
<feature type="region of interest" description="Disordered" evidence="2">
    <location>
        <begin position="2654"/>
        <end position="2708"/>
    </location>
</feature>
<feature type="compositionally biased region" description="Polar residues" evidence="2">
    <location>
        <begin position="200"/>
        <end position="211"/>
    </location>
</feature>
<feature type="compositionally biased region" description="Polar residues" evidence="2">
    <location>
        <begin position="2687"/>
        <end position="2708"/>
    </location>
</feature>
<feature type="compositionally biased region" description="Polar residues" evidence="2">
    <location>
        <begin position="2337"/>
        <end position="2360"/>
    </location>
</feature>
<feature type="region of interest" description="Disordered" evidence="2">
    <location>
        <begin position="999"/>
        <end position="1035"/>
    </location>
</feature>
<feature type="region of interest" description="Disordered" evidence="2">
    <location>
        <begin position="640"/>
        <end position="706"/>
    </location>
</feature>
<feature type="region of interest" description="Disordered" evidence="2">
    <location>
        <begin position="2609"/>
        <end position="2638"/>
    </location>
</feature>
<dbReference type="PANTHER" id="PTHR21465:SF2">
    <property type="entry name" value="ZINC FINGER PROTEIN 469"/>
    <property type="match status" value="1"/>
</dbReference>
<feature type="compositionally biased region" description="Basic residues" evidence="2">
    <location>
        <begin position="2664"/>
        <end position="2677"/>
    </location>
</feature>
<dbReference type="PROSITE" id="PS00028">
    <property type="entry name" value="ZINC_FINGER_C2H2_1"/>
    <property type="match status" value="6"/>
</dbReference>
<feature type="compositionally biased region" description="Low complexity" evidence="2">
    <location>
        <begin position="326"/>
        <end position="339"/>
    </location>
</feature>
<keyword evidence="1" id="KW-0479">Metal-binding</keyword>
<feature type="compositionally biased region" description="Basic and acidic residues" evidence="2">
    <location>
        <begin position="1293"/>
        <end position="1305"/>
    </location>
</feature>
<feature type="region of interest" description="Disordered" evidence="2">
    <location>
        <begin position="935"/>
        <end position="981"/>
    </location>
</feature>
<feature type="compositionally biased region" description="Basic and acidic residues" evidence="2">
    <location>
        <begin position="2984"/>
        <end position="2999"/>
    </location>
</feature>
<feature type="region of interest" description="Disordered" evidence="2">
    <location>
        <begin position="1372"/>
        <end position="1422"/>
    </location>
</feature>
<feature type="compositionally biased region" description="Low complexity" evidence="2">
    <location>
        <begin position="1216"/>
        <end position="1235"/>
    </location>
</feature>
<feature type="compositionally biased region" description="Basic and acidic residues" evidence="2">
    <location>
        <begin position="2614"/>
        <end position="2629"/>
    </location>
</feature>
<feature type="compositionally biased region" description="Polar residues" evidence="2">
    <location>
        <begin position="2383"/>
        <end position="2403"/>
    </location>
</feature>
<dbReference type="SUPFAM" id="SSF57667">
    <property type="entry name" value="beta-beta-alpha zinc fingers"/>
    <property type="match status" value="1"/>
</dbReference>
<keyword evidence="5" id="KW-1185">Reference proteome</keyword>
<feature type="compositionally biased region" description="Polar residues" evidence="2">
    <location>
        <begin position="3254"/>
        <end position="3273"/>
    </location>
</feature>
<feature type="compositionally biased region" description="Polar residues" evidence="2">
    <location>
        <begin position="3197"/>
        <end position="3245"/>
    </location>
</feature>
<evidence type="ECO:0000313" key="4">
    <source>
        <dbReference type="EMBL" id="KAK7891101.1"/>
    </source>
</evidence>
<dbReference type="InterPro" id="IPR013087">
    <property type="entry name" value="Znf_C2H2_type"/>
</dbReference>
<feature type="compositionally biased region" description="Basic and acidic residues" evidence="2">
    <location>
        <begin position="2844"/>
        <end position="2857"/>
    </location>
</feature>
<dbReference type="InterPro" id="IPR039270">
    <property type="entry name" value="ZNF469"/>
</dbReference>
<feature type="region of interest" description="Disordered" evidence="2">
    <location>
        <begin position="1791"/>
        <end position="1816"/>
    </location>
</feature>
<feature type="compositionally biased region" description="Basic residues" evidence="2">
    <location>
        <begin position="3372"/>
        <end position="3381"/>
    </location>
</feature>
<dbReference type="PANTHER" id="PTHR21465">
    <property type="entry name" value="ZINC FINGER PROTEIN 469"/>
    <property type="match status" value="1"/>
</dbReference>
<feature type="compositionally biased region" description="Polar residues" evidence="2">
    <location>
        <begin position="3351"/>
        <end position="3365"/>
    </location>
</feature>
<dbReference type="Proteomes" id="UP001460270">
    <property type="component" value="Unassembled WGS sequence"/>
</dbReference>
<feature type="domain" description="C2H2-type" evidence="3">
    <location>
        <begin position="3052"/>
        <end position="3079"/>
    </location>
</feature>
<accession>A0AAW0N4C6</accession>
<feature type="compositionally biased region" description="Basic and acidic residues" evidence="2">
    <location>
        <begin position="1859"/>
        <end position="1871"/>
    </location>
</feature>
<organism evidence="4 5">
    <name type="scientific">Mugilogobius chulae</name>
    <name type="common">yellowstripe goby</name>
    <dbReference type="NCBI Taxonomy" id="88201"/>
    <lineage>
        <taxon>Eukaryota</taxon>
        <taxon>Metazoa</taxon>
        <taxon>Chordata</taxon>
        <taxon>Craniata</taxon>
        <taxon>Vertebrata</taxon>
        <taxon>Euteleostomi</taxon>
        <taxon>Actinopterygii</taxon>
        <taxon>Neopterygii</taxon>
        <taxon>Teleostei</taxon>
        <taxon>Neoteleostei</taxon>
        <taxon>Acanthomorphata</taxon>
        <taxon>Gobiaria</taxon>
        <taxon>Gobiiformes</taxon>
        <taxon>Gobioidei</taxon>
        <taxon>Gobiidae</taxon>
        <taxon>Gobionellinae</taxon>
        <taxon>Mugilogobius</taxon>
    </lineage>
</organism>
<feature type="compositionally biased region" description="Low complexity" evidence="2">
    <location>
        <begin position="358"/>
        <end position="379"/>
    </location>
</feature>
<feature type="compositionally biased region" description="Polar residues" evidence="2">
    <location>
        <begin position="2814"/>
        <end position="2833"/>
    </location>
</feature>
<feature type="compositionally biased region" description="Polar residues" evidence="2">
    <location>
        <begin position="1343"/>
        <end position="1359"/>
    </location>
</feature>
<dbReference type="EMBL" id="JBBPFD010000017">
    <property type="protein sequence ID" value="KAK7891101.1"/>
    <property type="molecule type" value="Genomic_DNA"/>
</dbReference>
<dbReference type="GO" id="GO:0008270">
    <property type="term" value="F:zinc ion binding"/>
    <property type="evidence" value="ECO:0007669"/>
    <property type="project" value="UniProtKB-KW"/>
</dbReference>
<feature type="region of interest" description="Disordered" evidence="2">
    <location>
        <begin position="1612"/>
        <end position="1631"/>
    </location>
</feature>
<feature type="region of interest" description="Disordered" evidence="2">
    <location>
        <begin position="3177"/>
        <end position="3381"/>
    </location>
</feature>
<dbReference type="PROSITE" id="PS50157">
    <property type="entry name" value="ZINC_FINGER_C2H2_2"/>
    <property type="match status" value="4"/>
</dbReference>
<feature type="compositionally biased region" description="Basic and acidic residues" evidence="2">
    <location>
        <begin position="3304"/>
        <end position="3318"/>
    </location>
</feature>
<reference evidence="5" key="1">
    <citation type="submission" date="2024-04" db="EMBL/GenBank/DDBJ databases">
        <title>Salinicola lusitanus LLJ914,a marine bacterium isolated from the Okinawa Trough.</title>
        <authorList>
            <person name="Li J."/>
        </authorList>
    </citation>
    <scope>NUCLEOTIDE SEQUENCE [LARGE SCALE GENOMIC DNA]</scope>
</reference>
<proteinExistence type="predicted"/>
<feature type="region of interest" description="Disordered" evidence="2">
    <location>
        <begin position="1206"/>
        <end position="1266"/>
    </location>
</feature>
<dbReference type="Gene3D" id="3.30.160.60">
    <property type="entry name" value="Classic Zinc Finger"/>
    <property type="match status" value="2"/>
</dbReference>
<feature type="compositionally biased region" description="Basic and acidic residues" evidence="2">
    <location>
        <begin position="12"/>
        <end position="40"/>
    </location>
</feature>
<protein>
    <recommendedName>
        <fullName evidence="3">C2H2-type domain-containing protein</fullName>
    </recommendedName>
</protein>
<feature type="region of interest" description="Disordered" evidence="2">
    <location>
        <begin position="321"/>
        <end position="414"/>
    </location>
</feature>
<feature type="region of interest" description="Disordered" evidence="2">
    <location>
        <begin position="1293"/>
        <end position="1360"/>
    </location>
</feature>
<feature type="region of interest" description="Disordered" evidence="2">
    <location>
        <begin position="2337"/>
        <end position="2403"/>
    </location>
</feature>
<feature type="region of interest" description="Disordered" evidence="2">
    <location>
        <begin position="1058"/>
        <end position="1088"/>
    </location>
</feature>
<feature type="compositionally biased region" description="Basic and acidic residues" evidence="2">
    <location>
        <begin position="942"/>
        <end position="958"/>
    </location>
</feature>
<name>A0AAW0N4C6_9GOBI</name>
<feature type="region of interest" description="Disordered" evidence="2">
    <location>
        <begin position="2976"/>
        <end position="3025"/>
    </location>
</feature>
<gene>
    <name evidence="4" type="ORF">WMY93_023064</name>
</gene>
<feature type="domain" description="C2H2-type" evidence="3">
    <location>
        <begin position="3133"/>
        <end position="3155"/>
    </location>
</feature>
<feature type="compositionally biased region" description="Basic and acidic residues" evidence="2">
    <location>
        <begin position="1386"/>
        <end position="1395"/>
    </location>
</feature>
<feature type="compositionally biased region" description="Low complexity" evidence="2">
    <location>
        <begin position="1312"/>
        <end position="1323"/>
    </location>
</feature>
<feature type="compositionally biased region" description="Polar residues" evidence="2">
    <location>
        <begin position="1058"/>
        <end position="1075"/>
    </location>
</feature>
<feature type="compositionally biased region" description="Low complexity" evidence="2">
    <location>
        <begin position="647"/>
        <end position="663"/>
    </location>
</feature>
<feature type="compositionally biased region" description="Low complexity" evidence="2">
    <location>
        <begin position="212"/>
        <end position="226"/>
    </location>
</feature>
<comment type="caution">
    <text evidence="4">The sequence shown here is derived from an EMBL/GenBank/DDBJ whole genome shotgun (WGS) entry which is preliminary data.</text>
</comment>
<evidence type="ECO:0000313" key="5">
    <source>
        <dbReference type="Proteomes" id="UP001460270"/>
    </source>
</evidence>
<feature type="compositionally biased region" description="Basic residues" evidence="2">
    <location>
        <begin position="113"/>
        <end position="122"/>
    </location>
</feature>
<feature type="compositionally biased region" description="Basic and acidic residues" evidence="2">
    <location>
        <begin position="1236"/>
        <end position="1262"/>
    </location>
</feature>
<feature type="compositionally biased region" description="Polar residues" evidence="2">
    <location>
        <begin position="128"/>
        <end position="146"/>
    </location>
</feature>
<feature type="compositionally biased region" description="Basic and acidic residues" evidence="2">
    <location>
        <begin position="55"/>
        <end position="68"/>
    </location>
</feature>
<feature type="compositionally biased region" description="Polar residues" evidence="2">
    <location>
        <begin position="3319"/>
        <end position="3331"/>
    </location>
</feature>
<feature type="domain" description="C2H2-type" evidence="3">
    <location>
        <begin position="2877"/>
        <end position="2904"/>
    </location>
</feature>
<feature type="domain" description="C2H2-type" evidence="3">
    <location>
        <begin position="3080"/>
        <end position="3108"/>
    </location>
</feature>